<name>A0A0B7A4L2_9EUPU</name>
<sequence length="56" mass="6515">MPNLNTCATFHHPSLKYIEIRDHWPLLHTGNKQSTFEARDDHHASMPQKSLETTKC</sequence>
<feature type="compositionally biased region" description="Polar residues" evidence="1">
    <location>
        <begin position="47"/>
        <end position="56"/>
    </location>
</feature>
<dbReference type="EMBL" id="HACG01028081">
    <property type="protein sequence ID" value="CEK74946.1"/>
    <property type="molecule type" value="Transcribed_RNA"/>
</dbReference>
<dbReference type="AlphaFoldDB" id="A0A0B7A4L2"/>
<reference evidence="3" key="1">
    <citation type="submission" date="2014-12" db="EMBL/GenBank/DDBJ databases">
        <title>Insight into the proteome of Arion vulgaris.</title>
        <authorList>
            <person name="Aradska J."/>
            <person name="Bulat T."/>
            <person name="Smidak R."/>
            <person name="Sarate P."/>
            <person name="Gangsoo J."/>
            <person name="Sialana F."/>
            <person name="Bilban M."/>
            <person name="Lubec G."/>
        </authorList>
    </citation>
    <scope>NUCLEOTIDE SEQUENCE</scope>
    <source>
        <tissue evidence="3">Skin</tissue>
    </source>
</reference>
<gene>
    <name evidence="3" type="primary">ORF93287</name>
    <name evidence="2" type="synonym">ORF93283</name>
</gene>
<accession>A0A0B7A4L2</accession>
<evidence type="ECO:0000313" key="2">
    <source>
        <dbReference type="EMBL" id="CEK74945.1"/>
    </source>
</evidence>
<evidence type="ECO:0000256" key="1">
    <source>
        <dbReference type="SAM" id="MobiDB-lite"/>
    </source>
</evidence>
<organism evidence="3">
    <name type="scientific">Arion vulgaris</name>
    <dbReference type="NCBI Taxonomy" id="1028688"/>
    <lineage>
        <taxon>Eukaryota</taxon>
        <taxon>Metazoa</taxon>
        <taxon>Spiralia</taxon>
        <taxon>Lophotrochozoa</taxon>
        <taxon>Mollusca</taxon>
        <taxon>Gastropoda</taxon>
        <taxon>Heterobranchia</taxon>
        <taxon>Euthyneura</taxon>
        <taxon>Panpulmonata</taxon>
        <taxon>Eupulmonata</taxon>
        <taxon>Stylommatophora</taxon>
        <taxon>Helicina</taxon>
        <taxon>Arionoidea</taxon>
        <taxon>Arionidae</taxon>
        <taxon>Arion</taxon>
    </lineage>
</organism>
<dbReference type="EMBL" id="HACG01028080">
    <property type="protein sequence ID" value="CEK74945.1"/>
    <property type="molecule type" value="Transcribed_RNA"/>
</dbReference>
<feature type="region of interest" description="Disordered" evidence="1">
    <location>
        <begin position="37"/>
        <end position="56"/>
    </location>
</feature>
<evidence type="ECO:0000313" key="3">
    <source>
        <dbReference type="EMBL" id="CEK74946.1"/>
    </source>
</evidence>
<protein>
    <submittedName>
        <fullName evidence="3">Uncharacterized protein</fullName>
    </submittedName>
</protein>
<proteinExistence type="predicted"/>